<dbReference type="PROSITE" id="PS00430">
    <property type="entry name" value="TONB_DEPENDENT_REC_1"/>
    <property type="match status" value="1"/>
</dbReference>
<dbReference type="Gene3D" id="2.40.170.20">
    <property type="entry name" value="TonB-dependent receptor, beta-barrel domain"/>
    <property type="match status" value="1"/>
</dbReference>
<keyword evidence="17" id="KW-0675">Receptor</keyword>
<evidence type="ECO:0000256" key="7">
    <source>
        <dbReference type="ARBA" id="ARBA00023065"/>
    </source>
</evidence>
<evidence type="ECO:0000256" key="6">
    <source>
        <dbReference type="ARBA" id="ARBA00023004"/>
    </source>
</evidence>
<evidence type="ECO:0000256" key="4">
    <source>
        <dbReference type="ARBA" id="ARBA00022496"/>
    </source>
</evidence>
<feature type="domain" description="TonB-dependent receptor plug" evidence="16">
    <location>
        <begin position="53"/>
        <end position="164"/>
    </location>
</feature>
<keyword evidence="3 11" id="KW-1134">Transmembrane beta strand</keyword>
<proteinExistence type="inferred from homology"/>
<comment type="caution">
    <text evidence="17">The sequence shown here is derived from an EMBL/GenBank/DDBJ whole genome shotgun (WGS) entry which is preliminary data.</text>
</comment>
<keyword evidence="9 11" id="KW-0472">Membrane</keyword>
<dbReference type="Pfam" id="PF07715">
    <property type="entry name" value="Plug"/>
    <property type="match status" value="1"/>
</dbReference>
<dbReference type="GO" id="GO:0006826">
    <property type="term" value="P:iron ion transport"/>
    <property type="evidence" value="ECO:0007669"/>
    <property type="project" value="UniProtKB-KW"/>
</dbReference>
<dbReference type="InterPro" id="IPR012910">
    <property type="entry name" value="Plug_dom"/>
</dbReference>
<evidence type="ECO:0000256" key="14">
    <source>
        <dbReference type="SAM" id="SignalP"/>
    </source>
</evidence>
<dbReference type="InterPro" id="IPR000531">
    <property type="entry name" value="Beta-barrel_TonB"/>
</dbReference>
<evidence type="ECO:0000256" key="2">
    <source>
        <dbReference type="ARBA" id="ARBA00022448"/>
    </source>
</evidence>
<comment type="similarity">
    <text evidence="11 13">Belongs to the TonB-dependent receptor family.</text>
</comment>
<keyword evidence="10 11" id="KW-0998">Cell outer membrane</keyword>
<dbReference type="EMBL" id="BMJM01000001">
    <property type="protein sequence ID" value="GGE01794.1"/>
    <property type="molecule type" value="Genomic_DNA"/>
</dbReference>
<sequence>MSSRFIKSSFLLAGVSVAAILAAPANAQAVAATAAAVDDDTIVVTATKRASDLQDVPFSINAQTQADIQRSGASTIEDLSRNVAGLTIQNLGPGQSQVSIRGVSAGQIVRDQPGVKEQVGFYLDETVISLSLFTPDIDLFDLNRVETLRGPQGTLFGSGSVGGTIRYITNKPTTERVEGTVEADLNIIDGGSVGGSAKAAVNLPLSESIAVRAVGYYTRYGGFIDALREGGGTQENVNKGERYGGRVALLLQPSENVKITPRVLYQEISTEGFNRQDSFNLFANPFTTTRAPVTFGERQQYLLQGEEFRDKTLIIDGTVEVDLDGVNVTSVTSYTDRDILVSRDAGTLSGSVSIDLGFPDAAVTLPSNLRDTTKVQSFTQELRLGSANDSPFQWVVGAFYANTDRDYQQRLPTPGYDAFTDATLGAGTSAAVANGFPADSPFNSSLPYALEQLSGFGEVSYRFFDRLTLTGGLRWYDFQESRTITSGGLFANGDTGKVDRTQSDDFNPRFLASFAVTDDVTINAQAAKGFRLGGVNDPLNGNLCTAQDRAIFGGFQAYGDETLWNYEGGIKAKAGGITFNAAVFYSDIRNLQTTLDAGSCSSRIVFNVPKAHSFGVEFELTGRPVEGLIVGVSGSVLQAEFDSTVRDGNGNVIGGIRDGNRLPTVPKFQISANANYSFPISDTSNVVLNASYQHVGDRYTQPGDQEPPASFFVSGLPFGGATGNEVRSITLLLPAYDLVNISAGLEFGGGYSLTAYVNNLFDENALLSLDRERGGRARIGYATNQPRTFGVTARRTF</sequence>
<evidence type="ECO:0000256" key="8">
    <source>
        <dbReference type="ARBA" id="ARBA00023077"/>
    </source>
</evidence>
<name>A0A916ZKN8_9SPHN</name>
<evidence type="ECO:0000256" key="3">
    <source>
        <dbReference type="ARBA" id="ARBA00022452"/>
    </source>
</evidence>
<dbReference type="PROSITE" id="PS52016">
    <property type="entry name" value="TONB_DEPENDENT_REC_3"/>
    <property type="match status" value="1"/>
</dbReference>
<comment type="subcellular location">
    <subcellularLocation>
        <location evidence="1 11">Cell outer membrane</location>
        <topology evidence="1 11">Multi-pass membrane protein</topology>
    </subcellularLocation>
</comment>
<keyword evidence="4" id="KW-0410">Iron transport</keyword>
<keyword evidence="6" id="KW-0408">Iron</keyword>
<evidence type="ECO:0000256" key="13">
    <source>
        <dbReference type="RuleBase" id="RU003357"/>
    </source>
</evidence>
<dbReference type="RefSeq" id="WP_188761338.1">
    <property type="nucleotide sequence ID" value="NZ_BMJM01000001.1"/>
</dbReference>
<keyword evidence="14" id="KW-0732">Signal</keyword>
<evidence type="ECO:0000313" key="18">
    <source>
        <dbReference type="Proteomes" id="UP000635071"/>
    </source>
</evidence>
<dbReference type="InterPro" id="IPR039426">
    <property type="entry name" value="TonB-dep_rcpt-like"/>
</dbReference>
<dbReference type="AlphaFoldDB" id="A0A916ZKN8"/>
<keyword evidence="7" id="KW-0406">Ion transport</keyword>
<evidence type="ECO:0000313" key="17">
    <source>
        <dbReference type="EMBL" id="GGE01794.1"/>
    </source>
</evidence>
<evidence type="ECO:0000256" key="10">
    <source>
        <dbReference type="ARBA" id="ARBA00023237"/>
    </source>
</evidence>
<dbReference type="Pfam" id="PF00593">
    <property type="entry name" value="TonB_dep_Rec_b-barrel"/>
    <property type="match status" value="1"/>
</dbReference>
<keyword evidence="18" id="KW-1185">Reference proteome</keyword>
<organism evidence="17 18">
    <name type="scientific">Sandarakinorhabdus glacialis</name>
    <dbReference type="NCBI Taxonomy" id="1614636"/>
    <lineage>
        <taxon>Bacteria</taxon>
        <taxon>Pseudomonadati</taxon>
        <taxon>Pseudomonadota</taxon>
        <taxon>Alphaproteobacteria</taxon>
        <taxon>Sphingomonadales</taxon>
        <taxon>Sphingosinicellaceae</taxon>
        <taxon>Sandarakinorhabdus</taxon>
    </lineage>
</organism>
<keyword evidence="2 11" id="KW-0813">Transport</keyword>
<dbReference type="GO" id="GO:0009279">
    <property type="term" value="C:cell outer membrane"/>
    <property type="evidence" value="ECO:0007669"/>
    <property type="project" value="UniProtKB-SubCell"/>
</dbReference>
<evidence type="ECO:0000256" key="1">
    <source>
        <dbReference type="ARBA" id="ARBA00004571"/>
    </source>
</evidence>
<dbReference type="PANTHER" id="PTHR32552:SF81">
    <property type="entry name" value="TONB-DEPENDENT OUTER MEMBRANE RECEPTOR"/>
    <property type="match status" value="1"/>
</dbReference>
<dbReference type="InterPro" id="IPR036942">
    <property type="entry name" value="Beta-barrel_TonB_sf"/>
</dbReference>
<evidence type="ECO:0000256" key="11">
    <source>
        <dbReference type="PROSITE-ProRule" id="PRU01360"/>
    </source>
</evidence>
<feature type="signal peptide" evidence="14">
    <location>
        <begin position="1"/>
        <end position="27"/>
    </location>
</feature>
<evidence type="ECO:0000259" key="16">
    <source>
        <dbReference type="Pfam" id="PF07715"/>
    </source>
</evidence>
<protein>
    <submittedName>
        <fullName evidence="17">TonB-dependent receptor</fullName>
    </submittedName>
</protein>
<feature type="chain" id="PRO_5037149734" evidence="14">
    <location>
        <begin position="28"/>
        <end position="797"/>
    </location>
</feature>
<reference evidence="17" key="1">
    <citation type="journal article" date="2014" name="Int. J. Syst. Evol. Microbiol.">
        <title>Complete genome sequence of Corynebacterium casei LMG S-19264T (=DSM 44701T), isolated from a smear-ripened cheese.</title>
        <authorList>
            <consortium name="US DOE Joint Genome Institute (JGI-PGF)"/>
            <person name="Walter F."/>
            <person name="Albersmeier A."/>
            <person name="Kalinowski J."/>
            <person name="Ruckert C."/>
        </authorList>
    </citation>
    <scope>NUCLEOTIDE SEQUENCE</scope>
    <source>
        <strain evidence="17">CGMCC 1.15519</strain>
    </source>
</reference>
<evidence type="ECO:0000259" key="15">
    <source>
        <dbReference type="Pfam" id="PF00593"/>
    </source>
</evidence>
<feature type="short sequence motif" description="TonB box" evidence="12">
    <location>
        <begin position="41"/>
        <end position="47"/>
    </location>
</feature>
<gene>
    <name evidence="17" type="ORF">GCM10011529_05210</name>
</gene>
<dbReference type="InterPro" id="IPR010916">
    <property type="entry name" value="TonB_box_CS"/>
</dbReference>
<reference evidence="17" key="2">
    <citation type="submission" date="2020-09" db="EMBL/GenBank/DDBJ databases">
        <authorList>
            <person name="Sun Q."/>
            <person name="Zhou Y."/>
        </authorList>
    </citation>
    <scope>NUCLEOTIDE SEQUENCE</scope>
    <source>
        <strain evidence="17">CGMCC 1.15519</strain>
    </source>
</reference>
<dbReference type="Proteomes" id="UP000635071">
    <property type="component" value="Unassembled WGS sequence"/>
</dbReference>
<evidence type="ECO:0000256" key="12">
    <source>
        <dbReference type="PROSITE-ProRule" id="PRU10143"/>
    </source>
</evidence>
<accession>A0A916ZKN8</accession>
<keyword evidence="8 12" id="KW-0798">TonB box</keyword>
<dbReference type="PANTHER" id="PTHR32552">
    <property type="entry name" value="FERRICHROME IRON RECEPTOR-RELATED"/>
    <property type="match status" value="1"/>
</dbReference>
<evidence type="ECO:0000256" key="9">
    <source>
        <dbReference type="ARBA" id="ARBA00023136"/>
    </source>
</evidence>
<dbReference type="SUPFAM" id="SSF56935">
    <property type="entry name" value="Porins"/>
    <property type="match status" value="1"/>
</dbReference>
<keyword evidence="5 11" id="KW-0812">Transmembrane</keyword>
<feature type="domain" description="TonB-dependent receptor-like beta-barrel" evidence="15">
    <location>
        <begin position="271"/>
        <end position="760"/>
    </location>
</feature>
<evidence type="ECO:0000256" key="5">
    <source>
        <dbReference type="ARBA" id="ARBA00022692"/>
    </source>
</evidence>